<reference evidence="2" key="1">
    <citation type="journal article" date="2017" name="MBio">
        <title>Viruses in the Oceanic Basement.</title>
        <authorList>
            <person name="Nigro O.D."/>
            <person name="Jungbluth S.P."/>
            <person name="Steward G.F."/>
            <person name="Rappe M.S."/>
        </authorList>
    </citation>
    <scope>NUCLEOTIDE SEQUENCE</scope>
    <source>
        <strain evidence="2">JdFR1000234</strain>
    </source>
</reference>
<feature type="coiled-coil region" evidence="1">
    <location>
        <begin position="297"/>
        <end position="324"/>
    </location>
</feature>
<organism evidence="2">
    <name type="scientific">uncultured archaeal virus</name>
    <dbReference type="NCBI Taxonomy" id="1960247"/>
    <lineage>
        <taxon>Viruses</taxon>
        <taxon>environmental samples</taxon>
    </lineage>
</organism>
<gene>
    <name evidence="2" type="ORF">JDFR1000234_59</name>
</gene>
<protein>
    <submittedName>
        <fullName evidence="2">Uncharacterized protein</fullName>
    </submittedName>
</protein>
<accession>A0A1S5Y352</accession>
<proteinExistence type="predicted"/>
<dbReference type="SUPFAM" id="SSF58104">
    <property type="entry name" value="Methyl-accepting chemotaxis protein (MCP) signaling domain"/>
    <property type="match status" value="1"/>
</dbReference>
<evidence type="ECO:0000256" key="1">
    <source>
        <dbReference type="SAM" id="Coils"/>
    </source>
</evidence>
<dbReference type="EMBL" id="KY229235">
    <property type="protein sequence ID" value="AQQ75534.1"/>
    <property type="molecule type" value="Genomic_DNA"/>
</dbReference>
<sequence length="485" mass="52279">MAEELKFPLKIELEADIENFVNKLNEALSRVKISIPVDIGRRRRAVEEEPAEEREGLFQVFTKGLTKLGKNITGGFMKGLKGIVASPLSIAVAAGQALVEIGKSILALGKRFSGSFRALLKLFEVTVGLLLKPIFDLFAFLLIPIIKRILRDLVIPINRTWSKFIRISNLPELIETGFNNLVDGIIEALKTAGATIFEGVKTAAEPLAPIFLGMGKAAVVFVELVAGLAEPISGLVRMFGEAFKAWGEVFERIANANIPFISDAFKGLSDVLETMGDKMIGIADNISSVGETISSSADNLSSKLEDAQKDIEEMTSSISETSESVVTSATDIEDKWSDTKEIITRVHDKYILSIDEVFGGIAEKIKGLGAADGAITKITDSLETYATYIHKKITTATAGTIGGEPIAALQGGGLINVAGLYYLHPGERVLPRGESVVDIGGVTVVVEGGIGDVSESKLEEWAEKIAEIVAQKVKEKTTIVREFRL</sequence>
<evidence type="ECO:0000313" key="2">
    <source>
        <dbReference type="EMBL" id="AQQ75534.1"/>
    </source>
</evidence>
<keyword evidence="1" id="KW-0175">Coiled coil</keyword>
<dbReference type="Gene3D" id="1.10.287.950">
    <property type="entry name" value="Methyl-accepting chemotaxis protein"/>
    <property type="match status" value="1"/>
</dbReference>
<name>A0A1S5Y352_9VIRU</name>